<proteinExistence type="predicted"/>
<feature type="non-terminal residue" evidence="1">
    <location>
        <position position="306"/>
    </location>
</feature>
<accession>A0A6H5IZD1</accession>
<dbReference type="EMBL" id="CADCXV010001274">
    <property type="protein sequence ID" value="CAB0043168.1"/>
    <property type="molecule type" value="Genomic_DNA"/>
</dbReference>
<dbReference type="AlphaFoldDB" id="A0A6H5IZD1"/>
<evidence type="ECO:0000313" key="2">
    <source>
        <dbReference type="Proteomes" id="UP000479190"/>
    </source>
</evidence>
<sequence length="306" mass="34418">MGIDLHQLIEFRVDLDKYVHLFVAIAANLANDVQRTQSFPINDLLVQIDAHGDSRWLKCGSAALLSSHSVKRLHSAVVFYSVPSEKQDTCSLCQVYTRTAVTDCACLSHTSRQHRSSRAAAGAVVLCSRQPLALFEINDFTHILFNYPLVSSLRVFGGDERSAPARTWESDDISFASSSRKLCDRLENEILNQTSSSGCLLNARNRQTPCCTIVYTLLLDFSFVYSTSISIIALLKRQLQNSSIELELTASPAGPGIISETQCFNECMVVKNFKMIGRVVFKNIKYKQTSFLLYIYNYRNFEEQIK</sequence>
<name>A0A6H5IZD1_9HYME</name>
<keyword evidence="2" id="KW-1185">Reference proteome</keyword>
<protein>
    <submittedName>
        <fullName evidence="1">Uncharacterized protein</fullName>
    </submittedName>
</protein>
<evidence type="ECO:0000313" key="1">
    <source>
        <dbReference type="EMBL" id="CAB0043168.1"/>
    </source>
</evidence>
<reference evidence="1 2" key="1">
    <citation type="submission" date="2020-02" db="EMBL/GenBank/DDBJ databases">
        <authorList>
            <person name="Ferguson B K."/>
        </authorList>
    </citation>
    <scope>NUCLEOTIDE SEQUENCE [LARGE SCALE GENOMIC DNA]</scope>
</reference>
<dbReference type="Proteomes" id="UP000479190">
    <property type="component" value="Unassembled WGS sequence"/>
</dbReference>
<organism evidence="1 2">
    <name type="scientific">Trichogramma brassicae</name>
    <dbReference type="NCBI Taxonomy" id="86971"/>
    <lineage>
        <taxon>Eukaryota</taxon>
        <taxon>Metazoa</taxon>
        <taxon>Ecdysozoa</taxon>
        <taxon>Arthropoda</taxon>
        <taxon>Hexapoda</taxon>
        <taxon>Insecta</taxon>
        <taxon>Pterygota</taxon>
        <taxon>Neoptera</taxon>
        <taxon>Endopterygota</taxon>
        <taxon>Hymenoptera</taxon>
        <taxon>Apocrita</taxon>
        <taxon>Proctotrupomorpha</taxon>
        <taxon>Chalcidoidea</taxon>
        <taxon>Trichogrammatidae</taxon>
        <taxon>Trichogramma</taxon>
    </lineage>
</organism>
<gene>
    <name evidence="1" type="ORF">TBRA_LOCUS14756</name>
</gene>